<protein>
    <submittedName>
        <fullName evidence="2">Uncharacterized protein</fullName>
    </submittedName>
</protein>
<proteinExistence type="predicted"/>
<name>A0AC35GJZ2_9BILA</name>
<evidence type="ECO:0000313" key="1">
    <source>
        <dbReference type="Proteomes" id="UP000887580"/>
    </source>
</evidence>
<dbReference type="Proteomes" id="UP000887580">
    <property type="component" value="Unplaced"/>
</dbReference>
<sequence>MYPGHLEIGNRETELIAAPRLRKSAEFGAVEQSQWNPPTTTKGKQAKQYSIESYYSQDRSPRAYCLWLCESILFVCLFWFCVLSFILQPPWNLLLEARNQLVGIQNTSTLIDTFDTLITPFSVTSTFLYIIIGIIPLILIISSWNIGLRVTKDVTYRNFALHIFVMFICIATLISTLHFNIVINNFEEERIQWMIQVQSFLGTNLLHSQTFLDQRIFHGENLAWYQQINDMKEIGCDHKVFSSWFYYFLFCYITLILSIICCIIITLILTLFSIDKSENQLLDRIHQASENKLQFEINRLEKKAKTLPRQEKEIFLLPFVYSKDLPPPPQITTSAPTGLKSLSVEPRK</sequence>
<evidence type="ECO:0000313" key="2">
    <source>
        <dbReference type="WBParaSite" id="PS1159_v2.g5671.t2"/>
    </source>
</evidence>
<reference evidence="2" key="1">
    <citation type="submission" date="2022-11" db="UniProtKB">
        <authorList>
            <consortium name="WormBaseParasite"/>
        </authorList>
    </citation>
    <scope>IDENTIFICATION</scope>
</reference>
<accession>A0AC35GJZ2</accession>
<organism evidence="1 2">
    <name type="scientific">Panagrolaimus sp. PS1159</name>
    <dbReference type="NCBI Taxonomy" id="55785"/>
    <lineage>
        <taxon>Eukaryota</taxon>
        <taxon>Metazoa</taxon>
        <taxon>Ecdysozoa</taxon>
        <taxon>Nematoda</taxon>
        <taxon>Chromadorea</taxon>
        <taxon>Rhabditida</taxon>
        <taxon>Tylenchina</taxon>
        <taxon>Panagrolaimomorpha</taxon>
        <taxon>Panagrolaimoidea</taxon>
        <taxon>Panagrolaimidae</taxon>
        <taxon>Panagrolaimus</taxon>
    </lineage>
</organism>
<dbReference type="WBParaSite" id="PS1159_v2.g5671.t2">
    <property type="protein sequence ID" value="PS1159_v2.g5671.t2"/>
    <property type="gene ID" value="PS1159_v2.g5671"/>
</dbReference>